<comment type="caution">
    <text evidence="2">The sequence shown here is derived from an EMBL/GenBank/DDBJ whole genome shotgun (WGS) entry which is preliminary data.</text>
</comment>
<accession>A0ABR1D0V3</accession>
<dbReference type="EMBL" id="JAVFWL010000003">
    <property type="protein sequence ID" value="KAK6743021.1"/>
    <property type="molecule type" value="Genomic_DNA"/>
</dbReference>
<dbReference type="PANTHER" id="PTHR37415:SF1">
    <property type="entry name" value="CELL FUSION PROTEIN AFF-1"/>
    <property type="match status" value="1"/>
</dbReference>
<evidence type="ECO:0000313" key="3">
    <source>
        <dbReference type="Proteomes" id="UP001303046"/>
    </source>
</evidence>
<feature type="transmembrane region" description="Helical" evidence="1">
    <location>
        <begin position="219"/>
        <end position="252"/>
    </location>
</feature>
<dbReference type="InterPro" id="IPR043076">
    <property type="entry name" value="Fusogen_EFF/AFF_dom3"/>
</dbReference>
<name>A0ABR1D0V3_NECAM</name>
<keyword evidence="1" id="KW-0472">Membrane</keyword>
<keyword evidence="1" id="KW-0812">Transmembrane</keyword>
<keyword evidence="1" id="KW-1133">Transmembrane helix</keyword>
<dbReference type="Proteomes" id="UP001303046">
    <property type="component" value="Unassembled WGS sequence"/>
</dbReference>
<dbReference type="Pfam" id="PF14884">
    <property type="entry name" value="EFF-AFF"/>
    <property type="match status" value="1"/>
</dbReference>
<protein>
    <submittedName>
        <fullName evidence="2">Uncharacterized protein</fullName>
    </submittedName>
</protein>
<evidence type="ECO:0000313" key="2">
    <source>
        <dbReference type="EMBL" id="KAK6743021.1"/>
    </source>
</evidence>
<sequence>MRHLRGYIANVLTFQALTKATTPKRRLLSSDPWIQSAKFIDRSVVVEHREGVHVTLTVNTETRPKMITHKSYVADFEGFMQVDEQSNRYLNVSLFEARGTIIGNIYMNKTKMASQEKIQVDVGYGKASNFTTLIWIPSSIDGTRYVCFHAVDDPDGEMCRYVQFRAKGYQKVVPNVGLHEEQGMLVPGLNDEQKNTWLTSLLGDFGKSSDIEFLESVRVWIMFLVNCVVVIVSAMVFLLISCCMLKLVCWIVW</sequence>
<keyword evidence="3" id="KW-1185">Reference proteome</keyword>
<gene>
    <name evidence="2" type="primary">Necator_chrIII.g11107</name>
    <name evidence="2" type="ORF">RB195_010342</name>
</gene>
<proteinExistence type="predicted"/>
<dbReference type="Gene3D" id="2.60.40.3980">
    <property type="entry name" value="Cell-cell fusogen EFF/AFF, domain 3"/>
    <property type="match status" value="1"/>
</dbReference>
<reference evidence="2 3" key="1">
    <citation type="submission" date="2023-08" db="EMBL/GenBank/DDBJ databases">
        <title>A Necator americanus chromosomal reference genome.</title>
        <authorList>
            <person name="Ilik V."/>
            <person name="Petrzelkova K.J."/>
            <person name="Pardy F."/>
            <person name="Fuh T."/>
            <person name="Niatou-Singa F.S."/>
            <person name="Gouil Q."/>
            <person name="Baker L."/>
            <person name="Ritchie M.E."/>
            <person name="Jex A.R."/>
            <person name="Gazzola D."/>
            <person name="Li H."/>
            <person name="Toshio Fujiwara R."/>
            <person name="Zhan B."/>
            <person name="Aroian R.V."/>
            <person name="Pafco B."/>
            <person name="Schwarz E.M."/>
        </authorList>
    </citation>
    <scope>NUCLEOTIDE SEQUENCE [LARGE SCALE GENOMIC DNA]</scope>
    <source>
        <strain evidence="2 3">Aroian</strain>
        <tissue evidence="2">Whole animal</tissue>
    </source>
</reference>
<organism evidence="2 3">
    <name type="scientific">Necator americanus</name>
    <name type="common">Human hookworm</name>
    <dbReference type="NCBI Taxonomy" id="51031"/>
    <lineage>
        <taxon>Eukaryota</taxon>
        <taxon>Metazoa</taxon>
        <taxon>Ecdysozoa</taxon>
        <taxon>Nematoda</taxon>
        <taxon>Chromadorea</taxon>
        <taxon>Rhabditida</taxon>
        <taxon>Rhabditina</taxon>
        <taxon>Rhabditomorpha</taxon>
        <taxon>Strongyloidea</taxon>
        <taxon>Ancylostomatidae</taxon>
        <taxon>Bunostominae</taxon>
        <taxon>Necator</taxon>
    </lineage>
</organism>
<dbReference type="PANTHER" id="PTHR37415">
    <property type="entry name" value="EFF-1A"/>
    <property type="match status" value="1"/>
</dbReference>
<evidence type="ECO:0000256" key="1">
    <source>
        <dbReference type="SAM" id="Phobius"/>
    </source>
</evidence>
<dbReference type="InterPro" id="IPR029213">
    <property type="entry name" value="Fusogen_EFF/AFF"/>
</dbReference>